<dbReference type="Proteomes" id="UP000014760">
    <property type="component" value="Unassembled WGS sequence"/>
</dbReference>
<keyword evidence="1" id="KW-0812">Transmembrane</keyword>
<dbReference type="PANTHER" id="PTHR46780">
    <property type="entry name" value="PROTEIN EVA-1"/>
    <property type="match status" value="1"/>
</dbReference>
<protein>
    <recommendedName>
        <fullName evidence="6">SUEL-type lectin domain-containing protein</fullName>
    </recommendedName>
</protein>
<organism evidence="3">
    <name type="scientific">Capitella teleta</name>
    <name type="common">Polychaete worm</name>
    <dbReference type="NCBI Taxonomy" id="283909"/>
    <lineage>
        <taxon>Eukaryota</taxon>
        <taxon>Metazoa</taxon>
        <taxon>Spiralia</taxon>
        <taxon>Lophotrochozoa</taxon>
        <taxon>Annelida</taxon>
        <taxon>Polychaeta</taxon>
        <taxon>Sedentaria</taxon>
        <taxon>Scolecida</taxon>
        <taxon>Capitellidae</taxon>
        <taxon>Capitella</taxon>
    </lineage>
</organism>
<gene>
    <name evidence="3" type="ORF">CAPTEDRAFT_193939</name>
</gene>
<name>R7TQS6_CAPTE</name>
<dbReference type="EMBL" id="AMQN01012571">
    <property type="status" value="NOT_ANNOTATED_CDS"/>
    <property type="molecule type" value="Genomic_DNA"/>
</dbReference>
<sequence>MDYHIILLSIRFLLLFTHVTQAFQVTTVQTCYEEVFQARCHFSQELLIAQAKYGHIEVSRCVGDIFESLGSLGCYANVTDIVGTKCNGKNRCDIPWNDSEIVATKSCEKGLPMYMDTSFVCIPGKHDVEGCNTISVSRKMQYLLSQDIWDHHCFYDLEQNVNVELSAESNMKIRINMQYVFGEALTEREEAYATYDDGVRVALQEQSIEIGSSHLTLTLTNLNSRILIGFQAFGCKDLETPAYAWVSREEDVATVGCYHSEYEWKMSCIGSKWIGPRSNCTDKQQEIIKPSPRPETKTPYTEPKKFLTTDILFALIIGLTALLCAIVITVGYVCLKRSKYTYEAKSAPYEMATMMSDPSNTATWQKAKLQGNNDTLILPVNALQGQTLQLR</sequence>
<proteinExistence type="predicted"/>
<evidence type="ECO:0000313" key="3">
    <source>
        <dbReference type="EMBL" id="ELT93836.1"/>
    </source>
</evidence>
<reference evidence="3 5" key="2">
    <citation type="journal article" date="2013" name="Nature">
        <title>Insights into bilaterian evolution from three spiralian genomes.</title>
        <authorList>
            <person name="Simakov O."/>
            <person name="Marletaz F."/>
            <person name="Cho S.J."/>
            <person name="Edsinger-Gonzales E."/>
            <person name="Havlak P."/>
            <person name="Hellsten U."/>
            <person name="Kuo D.H."/>
            <person name="Larsson T."/>
            <person name="Lv J."/>
            <person name="Arendt D."/>
            <person name="Savage R."/>
            <person name="Osoegawa K."/>
            <person name="de Jong P."/>
            <person name="Grimwood J."/>
            <person name="Chapman J.A."/>
            <person name="Shapiro H."/>
            <person name="Aerts A."/>
            <person name="Otillar R.P."/>
            <person name="Terry A.Y."/>
            <person name="Boore J.L."/>
            <person name="Grigoriev I.V."/>
            <person name="Lindberg D.R."/>
            <person name="Seaver E.C."/>
            <person name="Weisblat D.A."/>
            <person name="Putnam N.H."/>
            <person name="Rokhsar D.S."/>
        </authorList>
    </citation>
    <scope>NUCLEOTIDE SEQUENCE</scope>
    <source>
        <strain evidence="3 5">I ESC-2004</strain>
    </source>
</reference>
<evidence type="ECO:0000256" key="1">
    <source>
        <dbReference type="SAM" id="Phobius"/>
    </source>
</evidence>
<dbReference type="EMBL" id="KB309608">
    <property type="protein sequence ID" value="ELT93836.1"/>
    <property type="molecule type" value="Genomic_DNA"/>
</dbReference>
<feature type="transmembrane region" description="Helical" evidence="1">
    <location>
        <begin position="311"/>
        <end position="335"/>
    </location>
</feature>
<dbReference type="HOGENOM" id="CLU_029488_3_0_1"/>
<keyword evidence="1" id="KW-0472">Membrane</keyword>
<feature type="chain" id="PRO_5008787245" description="SUEL-type lectin domain-containing protein" evidence="2">
    <location>
        <begin position="23"/>
        <end position="391"/>
    </location>
</feature>
<dbReference type="AlphaFoldDB" id="R7TQS6"/>
<dbReference type="Gene3D" id="2.60.120.740">
    <property type="match status" value="1"/>
</dbReference>
<dbReference type="OrthoDB" id="6325751at2759"/>
<accession>R7TQS6</accession>
<evidence type="ECO:0000313" key="4">
    <source>
        <dbReference type="EnsemblMetazoa" id="CapteP193939"/>
    </source>
</evidence>
<evidence type="ECO:0000256" key="2">
    <source>
        <dbReference type="SAM" id="SignalP"/>
    </source>
</evidence>
<dbReference type="CDD" id="cd22823">
    <property type="entry name" value="Gal_Rha_Lectin"/>
    <property type="match status" value="1"/>
</dbReference>
<evidence type="ECO:0008006" key="6">
    <source>
        <dbReference type="Google" id="ProtNLM"/>
    </source>
</evidence>
<keyword evidence="2" id="KW-0732">Signal</keyword>
<dbReference type="EnsemblMetazoa" id="CapteT193939">
    <property type="protein sequence ID" value="CapteP193939"/>
    <property type="gene ID" value="CapteG193939"/>
</dbReference>
<keyword evidence="1" id="KW-1133">Transmembrane helix</keyword>
<evidence type="ECO:0000313" key="5">
    <source>
        <dbReference type="Proteomes" id="UP000014760"/>
    </source>
</evidence>
<feature type="signal peptide" evidence="2">
    <location>
        <begin position="1"/>
        <end position="22"/>
    </location>
</feature>
<keyword evidence="5" id="KW-1185">Reference proteome</keyword>
<reference evidence="5" key="1">
    <citation type="submission" date="2012-12" db="EMBL/GenBank/DDBJ databases">
        <authorList>
            <person name="Hellsten U."/>
            <person name="Grimwood J."/>
            <person name="Chapman J.A."/>
            <person name="Shapiro H."/>
            <person name="Aerts A."/>
            <person name="Otillar R.P."/>
            <person name="Terry A.Y."/>
            <person name="Boore J.L."/>
            <person name="Simakov O."/>
            <person name="Marletaz F."/>
            <person name="Cho S.-J."/>
            <person name="Edsinger-Gonzales E."/>
            <person name="Havlak P."/>
            <person name="Kuo D.-H."/>
            <person name="Larsson T."/>
            <person name="Lv J."/>
            <person name="Arendt D."/>
            <person name="Savage R."/>
            <person name="Osoegawa K."/>
            <person name="de Jong P."/>
            <person name="Lindberg D.R."/>
            <person name="Seaver E.C."/>
            <person name="Weisblat D.A."/>
            <person name="Putnam N.H."/>
            <person name="Grigoriev I.V."/>
            <person name="Rokhsar D.S."/>
        </authorList>
    </citation>
    <scope>NUCLEOTIDE SEQUENCE</scope>
    <source>
        <strain evidence="5">I ESC-2004</strain>
    </source>
</reference>
<reference evidence="4" key="3">
    <citation type="submission" date="2015-06" db="UniProtKB">
        <authorList>
            <consortium name="EnsemblMetazoa"/>
        </authorList>
    </citation>
    <scope>IDENTIFICATION</scope>
</reference>
<dbReference type="InterPro" id="IPR043159">
    <property type="entry name" value="Lectin_gal-bd_sf"/>
</dbReference>